<proteinExistence type="predicted"/>
<name>A0ABP1JIV8_9EUKA</name>
<keyword evidence="1" id="KW-0732">Signal</keyword>
<protein>
    <submittedName>
        <fullName evidence="2">Hypothetical_protein</fullName>
    </submittedName>
</protein>
<feature type="signal peptide" evidence="1">
    <location>
        <begin position="1"/>
        <end position="18"/>
    </location>
</feature>
<evidence type="ECO:0000313" key="3">
    <source>
        <dbReference type="Proteomes" id="UP001642409"/>
    </source>
</evidence>
<gene>
    <name evidence="2" type="ORF">HINF_LOCUS37715</name>
</gene>
<comment type="caution">
    <text evidence="2">The sequence shown here is derived from an EMBL/GenBank/DDBJ whole genome shotgun (WGS) entry which is preliminary data.</text>
</comment>
<evidence type="ECO:0000313" key="2">
    <source>
        <dbReference type="EMBL" id="CAL6039145.1"/>
    </source>
</evidence>
<feature type="chain" id="PRO_5046688098" evidence="1">
    <location>
        <begin position="19"/>
        <end position="185"/>
    </location>
</feature>
<keyword evidence="3" id="KW-1185">Reference proteome</keyword>
<evidence type="ECO:0000256" key="1">
    <source>
        <dbReference type="SAM" id="SignalP"/>
    </source>
</evidence>
<organism evidence="2 3">
    <name type="scientific">Hexamita inflata</name>
    <dbReference type="NCBI Taxonomy" id="28002"/>
    <lineage>
        <taxon>Eukaryota</taxon>
        <taxon>Metamonada</taxon>
        <taxon>Diplomonadida</taxon>
        <taxon>Hexamitidae</taxon>
        <taxon>Hexamitinae</taxon>
        <taxon>Hexamita</taxon>
    </lineage>
</organism>
<reference evidence="2 3" key="1">
    <citation type="submission" date="2024-07" db="EMBL/GenBank/DDBJ databases">
        <authorList>
            <person name="Akdeniz Z."/>
        </authorList>
    </citation>
    <scope>NUCLEOTIDE SEQUENCE [LARGE SCALE GENOMIC DNA]</scope>
</reference>
<sequence length="185" mass="21035">MLFMKCLISLDSFITACALVVRTKKTCVRQTGARVRDYTSIVKVSQQLTLIYILQNQFWPILILLHIIITNILIVLTQHPKSPFPHAQLRAVFAHNTRYKIPSLDGSVFSSALIINSNDQFFSSICFFNVCLYFQSISFLIHDSVIMAPHGASSDSNYLVNCQIYQYIILYKSGYHVEMGISDAE</sequence>
<dbReference type="EMBL" id="CAXDID020000141">
    <property type="protein sequence ID" value="CAL6039145.1"/>
    <property type="molecule type" value="Genomic_DNA"/>
</dbReference>
<dbReference type="Proteomes" id="UP001642409">
    <property type="component" value="Unassembled WGS sequence"/>
</dbReference>
<accession>A0ABP1JIV8</accession>